<reference evidence="1 2" key="1">
    <citation type="submission" date="2018-11" db="EMBL/GenBank/DDBJ databases">
        <authorList>
            <consortium name="Pathogen Informatics"/>
        </authorList>
    </citation>
    <scope>NUCLEOTIDE SEQUENCE [LARGE SCALE GENOMIC DNA]</scope>
</reference>
<keyword evidence="2" id="KW-1185">Reference proteome</keyword>
<evidence type="ECO:0000313" key="2">
    <source>
        <dbReference type="Proteomes" id="UP000281553"/>
    </source>
</evidence>
<gene>
    <name evidence="1" type="ORF">DILT_LOCUS15226</name>
</gene>
<sequence length="88" mass="9628">MKKIGVLNEALEGASEELNSACARSLSATKDTLGNMASKLDDQLTSKGQQYADIGSSMKGLEERGVELHDSKVGDRSFFLKYHNVFCR</sequence>
<organism evidence="1 2">
    <name type="scientific">Dibothriocephalus latus</name>
    <name type="common">Fish tapeworm</name>
    <name type="synonym">Diphyllobothrium latum</name>
    <dbReference type="NCBI Taxonomy" id="60516"/>
    <lineage>
        <taxon>Eukaryota</taxon>
        <taxon>Metazoa</taxon>
        <taxon>Spiralia</taxon>
        <taxon>Lophotrochozoa</taxon>
        <taxon>Platyhelminthes</taxon>
        <taxon>Cestoda</taxon>
        <taxon>Eucestoda</taxon>
        <taxon>Diphyllobothriidea</taxon>
        <taxon>Diphyllobothriidae</taxon>
        <taxon>Dibothriocephalus</taxon>
    </lineage>
</organism>
<name>A0A3P7QE32_DIBLA</name>
<accession>A0A3P7QE32</accession>
<dbReference type="EMBL" id="UYRU01077939">
    <property type="protein sequence ID" value="VDN28669.1"/>
    <property type="molecule type" value="Genomic_DNA"/>
</dbReference>
<protein>
    <submittedName>
        <fullName evidence="1">Uncharacterized protein</fullName>
    </submittedName>
</protein>
<dbReference type="AlphaFoldDB" id="A0A3P7QE32"/>
<dbReference type="Proteomes" id="UP000281553">
    <property type="component" value="Unassembled WGS sequence"/>
</dbReference>
<evidence type="ECO:0000313" key="1">
    <source>
        <dbReference type="EMBL" id="VDN28669.1"/>
    </source>
</evidence>
<proteinExistence type="predicted"/>